<dbReference type="EMBL" id="CAUI01000005">
    <property type="protein sequence ID" value="CCU78665.1"/>
    <property type="molecule type" value="Genomic_DNA"/>
</dbReference>
<accession>M5DZM7</accession>
<dbReference type="SUPFAM" id="SSF52540">
    <property type="entry name" value="P-loop containing nucleoside triphosphate hydrolases"/>
    <property type="match status" value="1"/>
</dbReference>
<name>M5DZM7_9FIRM</name>
<feature type="domain" description="DUF6079" evidence="1">
    <location>
        <begin position="26"/>
        <end position="149"/>
    </location>
</feature>
<dbReference type="Pfam" id="PF19557">
    <property type="entry name" value="DUF6079_1st"/>
    <property type="match status" value="1"/>
</dbReference>
<evidence type="ECO:0000259" key="1">
    <source>
        <dbReference type="Pfam" id="PF19557"/>
    </source>
</evidence>
<dbReference type="STRING" id="1293054.HSACCH_00804"/>
<dbReference type="OrthoDB" id="8780745at2"/>
<dbReference type="RefSeq" id="WP_005488038.1">
    <property type="nucleotide sequence ID" value="NZ_CAUI01000005.1"/>
</dbReference>
<dbReference type="Gene3D" id="3.40.50.300">
    <property type="entry name" value="P-loop containing nucleotide triphosphate hydrolases"/>
    <property type="match status" value="1"/>
</dbReference>
<reference evidence="3" key="1">
    <citation type="journal article" date="2013" name="Genome Announc.">
        <title>Genome Sequence of Halanaerobium saccharolyticum subsp. saccharolyticum Strain DSM 6643T, a Halophilic Hydrogen-Producing Bacterium.</title>
        <authorList>
            <person name="Kivisto A."/>
            <person name="Larjo A."/>
            <person name="Ciranna A."/>
            <person name="Santala V."/>
            <person name="Roos C."/>
            <person name="Karp M."/>
        </authorList>
    </citation>
    <scope>NUCLEOTIDE SEQUENCE [LARGE SCALE GENOMIC DNA]</scope>
    <source>
        <strain evidence="3">DSM 6643</strain>
    </source>
</reference>
<dbReference type="InParanoid" id="M5DZM7"/>
<gene>
    <name evidence="2" type="ORF">HSACCH_00804</name>
</gene>
<evidence type="ECO:0000313" key="2">
    <source>
        <dbReference type="EMBL" id="CCU78665.1"/>
    </source>
</evidence>
<dbReference type="Proteomes" id="UP000012063">
    <property type="component" value="Unassembled WGS sequence"/>
</dbReference>
<organism evidence="2 3">
    <name type="scientific">Halanaerobium saccharolyticum subsp. saccharolyticum DSM 6643</name>
    <dbReference type="NCBI Taxonomy" id="1293054"/>
    <lineage>
        <taxon>Bacteria</taxon>
        <taxon>Bacillati</taxon>
        <taxon>Bacillota</taxon>
        <taxon>Clostridia</taxon>
        <taxon>Halanaerobiales</taxon>
        <taxon>Halanaerobiaceae</taxon>
        <taxon>Halanaerobium</taxon>
    </lineage>
</organism>
<sequence length="1306" mass="153934">MKVYNDLFQLSDKPQEVITMDEAVVNSRQQVINDYVITSKIKKEMKNVIHSLSLDKGQGFWVQGAYGSGKSHFMSYITVLLKDSKYWGNLPEDIKDEYQDYYADKNYLTVNFTLSEVNNLKVKLFDEIEKEFKNERINITIKKDEKIVKQFLEKEIDGLKKDWFYDILENKLDIYVEDWKKALESNDTSRLAEIIIAYRKEQDSFSQKEYREIIYPNINEGLEQISKAINENFDGLVIFVDELSEFLQKKKSKNQESESLETLQALGQRIKELPIWLLAAVQKNPAEIIDEDLYIGDEEEKVFDRFRPINLSEADIEEIIDQRIIIKNKNQKKSIRSIYKDLKNNKFNLEKSISEDKFVKLYPFHHEFVNSLVQLSTYGSRQRAAVRESWEIVSNRLNTKAKKLITIDDLYDIFENDVIYNNFKEYYDLYKNVYREAIIKPGFSEDSELADRVIKALIIYGIRDKEALSAKKLGEFLMADLGMGMGLSMINLEIEDILKSIYQDVIGKGLKMISIEDESDKFHWQINPGTSGISVEAELLEELKIVNENDIMPDIPTFINENRKKFHDFKVHQNQNQMDEEFLWRNTARKGINYYKKIKDDLKLKSFDPAERGIEFSLILDTPLYDNYTDKIKRAEKLAQKDKRTIFWIPENLDPENIKTLKKYRASNNLISKYSNPQNEEEQQKLTQLKTESSNLKNKIKDTVIKAYLDGKIVNYYTDVDNINHFKDVKRIVEHFLMHILDELYPKHPYYTSSFDRLQSNNLIRKFIIPHKSNSDLSGIENIAEALNIVEDKGNYYNLTVENKICNEITKILNDGEWHSTKEIYQKFRKAPWGLQEYSYEVILASLISYGSIRARDKNNDVINSEKFTINYFNSGSNLTKKIKSVSKGKLVNSTIWDDLKKIFKIFDLDFREEKAIASQDKNWSILNNYLFNLKLEIKRTKNNLANLGADTGQYEEFAAKFSLFNKFLEFIQQIEKIKGRESDYGLQRFREILLTKYTDLQFFKEKYYQIEKMIKMNDQRLDSELLNYYTYFNSIKTENYRLEEIEKIKERYNKLADIILKVDQIKELLKSSQKVKKDYQDKYIKAHNKYHRAYQKFINQIYNLPEYKTLSELEEIKKIEIITTIDQKMKNIKENYHAPCVMLNQENIERKAVHSCGFVLGSSFNEISLEKIKNQLMNGIKEYLKKLKGDRFIEQINIYLNKQPESKLKELNNLEVYQQEKILKTIDQDFVLAVNEALDSAYPVEVNLKEISDLYRGTIASDQINEVTAAAKELLEKKIKDELKKNQELDYERVVLSIKDNSYSS</sequence>
<protein>
    <recommendedName>
        <fullName evidence="1">DUF6079 domain-containing protein</fullName>
    </recommendedName>
</protein>
<dbReference type="eggNOG" id="COG1484">
    <property type="taxonomic scope" value="Bacteria"/>
</dbReference>
<dbReference type="InterPro" id="IPR027417">
    <property type="entry name" value="P-loop_NTPase"/>
</dbReference>
<dbReference type="InterPro" id="IPR045725">
    <property type="entry name" value="DUF6079_N"/>
</dbReference>
<proteinExistence type="predicted"/>
<comment type="caution">
    <text evidence="2">The sequence shown here is derived from an EMBL/GenBank/DDBJ whole genome shotgun (WGS) entry which is preliminary data.</text>
</comment>
<keyword evidence="3" id="KW-1185">Reference proteome</keyword>
<evidence type="ECO:0000313" key="3">
    <source>
        <dbReference type="Proteomes" id="UP000012063"/>
    </source>
</evidence>